<feature type="transmembrane region" description="Helical" evidence="1">
    <location>
        <begin position="93"/>
        <end position="111"/>
    </location>
</feature>
<protein>
    <submittedName>
        <fullName evidence="2">Uncharacterized protein</fullName>
    </submittedName>
</protein>
<keyword evidence="3" id="KW-1185">Reference proteome</keyword>
<evidence type="ECO:0000313" key="3">
    <source>
        <dbReference type="Proteomes" id="UP000027931"/>
    </source>
</evidence>
<sequence>MLKLVYLFILLDLICIWVFTSLPKKMNPFEITGIWLVTVLYYDDWLTISSVNLGILEFTDNMWNGLLVGVQRVLLFPLQAVFFMEVRERVRSWVWRASVFVLWVGLFEFLHKMEFWTGLYRWEHRNAWAACFYWAVLGCLLIGIKGMFHRLLIGSKETLG</sequence>
<feature type="transmembrane region" description="Helical" evidence="1">
    <location>
        <begin position="6"/>
        <end position="22"/>
    </location>
</feature>
<evidence type="ECO:0000256" key="1">
    <source>
        <dbReference type="SAM" id="Phobius"/>
    </source>
</evidence>
<evidence type="ECO:0000313" key="2">
    <source>
        <dbReference type="EMBL" id="KEO81319.1"/>
    </source>
</evidence>
<accession>A0A074LJP6</accession>
<dbReference type="AlphaFoldDB" id="A0A074LJP6"/>
<organism evidence="2 3">
    <name type="scientific">Tumebacillus flagellatus</name>
    <dbReference type="NCBI Taxonomy" id="1157490"/>
    <lineage>
        <taxon>Bacteria</taxon>
        <taxon>Bacillati</taxon>
        <taxon>Bacillota</taxon>
        <taxon>Bacilli</taxon>
        <taxon>Bacillales</taxon>
        <taxon>Alicyclobacillaceae</taxon>
        <taxon>Tumebacillus</taxon>
    </lineage>
</organism>
<gene>
    <name evidence="2" type="ORF">EL26_21440</name>
</gene>
<dbReference type="RefSeq" id="WP_038093552.1">
    <property type="nucleotide sequence ID" value="NZ_JMIR01000040.1"/>
</dbReference>
<keyword evidence="1" id="KW-1133">Transmembrane helix</keyword>
<dbReference type="STRING" id="1157490.EL26_21440"/>
<feature type="transmembrane region" description="Helical" evidence="1">
    <location>
        <begin position="127"/>
        <end position="148"/>
    </location>
</feature>
<dbReference type="Proteomes" id="UP000027931">
    <property type="component" value="Unassembled WGS sequence"/>
</dbReference>
<reference evidence="2 3" key="1">
    <citation type="journal article" date="2013" name="Int. J. Syst. Evol. Microbiol.">
        <title>Tumebacillus flagellatus sp. nov., an alpha-amylase/pullulanase-producing bacterium isolated from cassava wastewater.</title>
        <authorList>
            <person name="Wang Q."/>
            <person name="Xie N."/>
            <person name="Qin Y."/>
            <person name="Shen N."/>
            <person name="Zhu J."/>
            <person name="Mi H."/>
            <person name="Huang R."/>
        </authorList>
    </citation>
    <scope>NUCLEOTIDE SEQUENCE [LARGE SCALE GENOMIC DNA]</scope>
    <source>
        <strain evidence="2 3">GST4</strain>
    </source>
</reference>
<name>A0A074LJP6_9BACL</name>
<feature type="transmembrane region" description="Helical" evidence="1">
    <location>
        <begin position="62"/>
        <end position="81"/>
    </location>
</feature>
<dbReference type="EMBL" id="JMIR01000040">
    <property type="protein sequence ID" value="KEO81319.1"/>
    <property type="molecule type" value="Genomic_DNA"/>
</dbReference>
<keyword evidence="1" id="KW-0812">Transmembrane</keyword>
<feature type="transmembrane region" description="Helical" evidence="1">
    <location>
        <begin position="34"/>
        <end position="56"/>
    </location>
</feature>
<comment type="caution">
    <text evidence="2">The sequence shown here is derived from an EMBL/GenBank/DDBJ whole genome shotgun (WGS) entry which is preliminary data.</text>
</comment>
<proteinExistence type="predicted"/>
<keyword evidence="1" id="KW-0472">Membrane</keyword>